<feature type="region of interest" description="Disordered" evidence="1">
    <location>
        <begin position="180"/>
        <end position="203"/>
    </location>
</feature>
<dbReference type="InterPro" id="IPR017850">
    <property type="entry name" value="Alkaline_phosphatase_core_sf"/>
</dbReference>
<dbReference type="GO" id="GO:0005615">
    <property type="term" value="C:extracellular space"/>
    <property type="evidence" value="ECO:0007669"/>
    <property type="project" value="TreeGrafter"/>
</dbReference>
<dbReference type="InterPro" id="IPR004245">
    <property type="entry name" value="DUF229"/>
</dbReference>
<dbReference type="FunFam" id="3.40.720.10:FF:000017">
    <property type="entry name" value="Predicted protein"/>
    <property type="match status" value="1"/>
</dbReference>
<dbReference type="PANTHER" id="PTHR10974">
    <property type="entry name" value="FI08016P-RELATED"/>
    <property type="match status" value="1"/>
</dbReference>
<dbReference type="AlphaFoldDB" id="A0A6J2UAH4"/>
<evidence type="ECO:0000256" key="1">
    <source>
        <dbReference type="SAM" id="MobiDB-lite"/>
    </source>
</evidence>
<organism evidence="2 3">
    <name type="scientific">Drosophila lebanonensis</name>
    <name type="common">Fruit fly</name>
    <name type="synonym">Scaptodrosophila lebanonensis</name>
    <dbReference type="NCBI Taxonomy" id="7225"/>
    <lineage>
        <taxon>Eukaryota</taxon>
        <taxon>Metazoa</taxon>
        <taxon>Ecdysozoa</taxon>
        <taxon>Arthropoda</taxon>
        <taxon>Hexapoda</taxon>
        <taxon>Insecta</taxon>
        <taxon>Pterygota</taxon>
        <taxon>Neoptera</taxon>
        <taxon>Endopterygota</taxon>
        <taxon>Diptera</taxon>
        <taxon>Brachycera</taxon>
        <taxon>Muscomorpha</taxon>
        <taxon>Ephydroidea</taxon>
        <taxon>Drosophilidae</taxon>
        <taxon>Scaptodrosophila</taxon>
    </lineage>
</organism>
<dbReference type="Gene3D" id="3.40.720.10">
    <property type="entry name" value="Alkaline Phosphatase, subunit A"/>
    <property type="match status" value="1"/>
</dbReference>
<feature type="compositionally biased region" description="Polar residues" evidence="1">
    <location>
        <begin position="180"/>
        <end position="198"/>
    </location>
</feature>
<dbReference type="Proteomes" id="UP000504634">
    <property type="component" value="Unplaced"/>
</dbReference>
<keyword evidence="2" id="KW-1185">Reference proteome</keyword>
<dbReference type="RefSeq" id="XP_030384483.1">
    <property type="nucleotide sequence ID" value="XM_030528623.1"/>
</dbReference>
<dbReference type="Pfam" id="PF02995">
    <property type="entry name" value="DUF229"/>
    <property type="match status" value="1"/>
</dbReference>
<proteinExistence type="predicted"/>
<name>A0A6J2UAH4_DROLE</name>
<dbReference type="OrthoDB" id="413313at2759"/>
<sequence length="645" mass="74981">MVCVLPISAWRRCCCFALFVCLLIYAFMDMILDHFYEERHLAEAYFVNSIGCRILAMAPFTSHVVENWSDLPEDKCPGIPLFIDYNDDVNNYLKMNHTMVEELPRFNLNLLNLECKYKEMVRNGDWGNKVIIQKEFLPHPNVTLVFKYDIVYVRCKAGNMTAYSRVHYYLKKPKSGTLITQSTSTKGIPENQFKTSRPQPTPAPTRRLSVLVVGIDSISHMHFLRSMPRTRTILRSLPHVEFWGYHRVGLNSFPNLIPFFSGQSADEVTANCYNKLGFDDCHFIWKDFKNFGYLTAFGEDSTNIGTFNYLRLGFTHQPTDYYLRPAMLAMYAKSLTHFDNGYCNGQLTYAEELWKFLNKLLPQMKVQDFFTFLWWTQGVHDVFNYAKLYDGKFIEMLQQLNASGILEHTMVIFMADHGLRFGTFRQTYQGMVEENQPVLFTCYPKWLEETYPLAMHNLKLNARRLVTTFDLHATLKDILNLDSLSDENVQKRILDLNALGSDIPRGISLFLPIPDERNCTTAEIVENFCTCHSLRKTSTKDSNVQRAARFMVRSINNIIKLQTMCEKVVLDYVLNSYFWSRPNEELVYEIKLSIQTNPGMARFEGTVRFSGYSIAMAGPIQRINKYGNQSYCIQNYLIEMFCYCK</sequence>
<protein>
    <submittedName>
        <fullName evidence="3">Uncharacterized protein LOC115631787</fullName>
    </submittedName>
</protein>
<gene>
    <name evidence="3" type="primary">LOC115631787</name>
</gene>
<dbReference type="SUPFAM" id="SSF53649">
    <property type="entry name" value="Alkaline phosphatase-like"/>
    <property type="match status" value="1"/>
</dbReference>
<reference evidence="3" key="1">
    <citation type="submission" date="2025-08" db="UniProtKB">
        <authorList>
            <consortium name="RefSeq"/>
        </authorList>
    </citation>
    <scope>IDENTIFICATION</scope>
    <source>
        <strain evidence="3">11010-0011.00</strain>
        <tissue evidence="3">Whole body</tissue>
    </source>
</reference>
<dbReference type="PANTHER" id="PTHR10974:SF1">
    <property type="entry name" value="FI08016P-RELATED"/>
    <property type="match status" value="1"/>
</dbReference>
<dbReference type="CDD" id="cd16021">
    <property type="entry name" value="ALP_like"/>
    <property type="match status" value="1"/>
</dbReference>
<dbReference type="GeneID" id="115631787"/>
<evidence type="ECO:0000313" key="3">
    <source>
        <dbReference type="RefSeq" id="XP_030384483.1"/>
    </source>
</evidence>
<accession>A0A6J2UAH4</accession>
<evidence type="ECO:0000313" key="2">
    <source>
        <dbReference type="Proteomes" id="UP000504634"/>
    </source>
</evidence>